<dbReference type="EMBL" id="PCXL01000008">
    <property type="protein sequence ID" value="PIR38773.1"/>
    <property type="molecule type" value="Genomic_DNA"/>
</dbReference>
<reference evidence="1 2" key="1">
    <citation type="submission" date="2017-09" db="EMBL/GenBank/DDBJ databases">
        <title>Depth-based differentiation of microbial function through sediment-hosted aquifers and enrichment of novel symbionts in the deep terrestrial subsurface.</title>
        <authorList>
            <person name="Probst A.J."/>
            <person name="Ladd B."/>
            <person name="Jarett J.K."/>
            <person name="Geller-Mcgrath D.E."/>
            <person name="Sieber C.M."/>
            <person name="Emerson J.B."/>
            <person name="Anantharaman K."/>
            <person name="Thomas B.C."/>
            <person name="Malmstrom R."/>
            <person name="Stieglmeier M."/>
            <person name="Klingl A."/>
            <person name="Woyke T."/>
            <person name="Ryan C.M."/>
            <person name="Banfield J.F."/>
        </authorList>
    </citation>
    <scope>NUCLEOTIDE SEQUENCE [LARGE SCALE GENOMIC DNA]</scope>
    <source>
        <strain evidence="1">CG10_big_fil_rev_8_21_14_0_10_42_12</strain>
    </source>
</reference>
<name>A0A2H0QWX8_9BACT</name>
<dbReference type="Proteomes" id="UP000231333">
    <property type="component" value="Unassembled WGS sequence"/>
</dbReference>
<protein>
    <submittedName>
        <fullName evidence="1">Uncharacterized protein</fullName>
    </submittedName>
</protein>
<evidence type="ECO:0000313" key="2">
    <source>
        <dbReference type="Proteomes" id="UP000231333"/>
    </source>
</evidence>
<accession>A0A2H0QWX8</accession>
<organism evidence="1 2">
    <name type="scientific">Candidatus Zambryskibacteria bacterium CG10_big_fil_rev_8_21_14_0_10_42_12</name>
    <dbReference type="NCBI Taxonomy" id="1975115"/>
    <lineage>
        <taxon>Bacteria</taxon>
        <taxon>Candidatus Zambryskiibacteriota</taxon>
    </lineage>
</organism>
<proteinExistence type="predicted"/>
<gene>
    <name evidence="1" type="ORF">COV34_00440</name>
</gene>
<dbReference type="AlphaFoldDB" id="A0A2H0QWX8"/>
<comment type="caution">
    <text evidence="1">The sequence shown here is derived from an EMBL/GenBank/DDBJ whole genome shotgun (WGS) entry which is preliminary data.</text>
</comment>
<evidence type="ECO:0000313" key="1">
    <source>
        <dbReference type="EMBL" id="PIR38773.1"/>
    </source>
</evidence>
<sequence>MTVRRPAPPSLLVAYRDLGVLKIPPAYQHDIQLARFRAQYPKGIQFNPLLTDDNFSSCGHMLRPWDKVRVRVFRLGDSAPTNVVIKEMSTESVFVGAQGLSLVFTHMQDKLENGRRYVAPLPRALALNDGTALKVPCFRFDSELGHEFQLGFYYAPWLHTSDLILQFERVS</sequence>